<dbReference type="PANTHER" id="PTHR46825">
    <property type="entry name" value="D-ALANYL-D-ALANINE-CARBOXYPEPTIDASE/ENDOPEPTIDASE AMPH"/>
    <property type="match status" value="1"/>
</dbReference>
<evidence type="ECO:0000313" key="3">
    <source>
        <dbReference type="EMBL" id="QRR04110.1"/>
    </source>
</evidence>
<dbReference type="InterPro" id="IPR001466">
    <property type="entry name" value="Beta-lactam-related"/>
</dbReference>
<name>A0ABX7IDV9_9BACT</name>
<evidence type="ECO:0000256" key="1">
    <source>
        <dbReference type="SAM" id="SignalP"/>
    </source>
</evidence>
<dbReference type="PANTHER" id="PTHR46825:SF7">
    <property type="entry name" value="D-ALANYL-D-ALANINE CARBOXYPEPTIDASE"/>
    <property type="match status" value="1"/>
</dbReference>
<reference evidence="3 4" key="1">
    <citation type="submission" date="2020-06" db="EMBL/GenBank/DDBJ databases">
        <title>Dyadobacter sandarakinus sp. nov., isolated from the soil of the Arctic Yellow River Station.</title>
        <authorList>
            <person name="Zhang Y."/>
            <person name="Peng F."/>
        </authorList>
    </citation>
    <scope>NUCLEOTIDE SEQUENCE [LARGE SCALE GENOMIC DNA]</scope>
    <source>
        <strain evidence="3 4">Q3-56</strain>
    </source>
</reference>
<organism evidence="3 4">
    <name type="scientific">Dyadobacter sandarakinus</name>
    <dbReference type="NCBI Taxonomy" id="2747268"/>
    <lineage>
        <taxon>Bacteria</taxon>
        <taxon>Pseudomonadati</taxon>
        <taxon>Bacteroidota</taxon>
        <taxon>Cytophagia</taxon>
        <taxon>Cytophagales</taxon>
        <taxon>Spirosomataceae</taxon>
        <taxon>Dyadobacter</taxon>
    </lineage>
</organism>
<dbReference type="InterPro" id="IPR050491">
    <property type="entry name" value="AmpC-like"/>
</dbReference>
<feature type="chain" id="PRO_5046955980" evidence="1">
    <location>
        <begin position="21"/>
        <end position="441"/>
    </location>
</feature>
<dbReference type="Gene3D" id="3.40.710.10">
    <property type="entry name" value="DD-peptidase/beta-lactamase superfamily"/>
    <property type="match status" value="1"/>
</dbReference>
<evidence type="ECO:0000259" key="2">
    <source>
        <dbReference type="Pfam" id="PF00144"/>
    </source>
</evidence>
<dbReference type="SUPFAM" id="SSF56601">
    <property type="entry name" value="beta-lactamase/transpeptidase-like"/>
    <property type="match status" value="1"/>
</dbReference>
<keyword evidence="4" id="KW-1185">Reference proteome</keyword>
<dbReference type="InterPro" id="IPR012338">
    <property type="entry name" value="Beta-lactam/transpept-like"/>
</dbReference>
<dbReference type="Pfam" id="PF00144">
    <property type="entry name" value="Beta-lactamase"/>
    <property type="match status" value="1"/>
</dbReference>
<keyword evidence="3" id="KW-0378">Hydrolase</keyword>
<dbReference type="EMBL" id="CP056775">
    <property type="protein sequence ID" value="QRR04110.1"/>
    <property type="molecule type" value="Genomic_DNA"/>
</dbReference>
<sequence length="441" mass="48307">MKKLLLSTTAAFVICIQVRAQTVNTAGLDSLFDILYAKNKSMASVAIARNGKVLYAKATGLAAQSPAPVPSTVHTRYRVGSITKTFTATLIMQLVDQKKLQLSTPLSQFFPQVPNASEITIRQMLNHRSGIHNFTADPEYLSYMLQPKTHAEMVAIIAATKPDFAPNEKASYSNSNYVLLGYIVEKLTGKSYAENITTRIAGKAGLKETYVGQKADAGKQEAISFAYDDEWKPLPESDAGILAGAGSIVSTPTDLTRFITALFQGKLVSVQSLNEMKTISDGFGLGLIQVPYEYRKGYGHNGVVDGFLSNLFYFPDDSLAVSVCTNGSTYSINDLVIALLNACYQKPLKIPQFKEFKVNAADLTQYTGTYSSAQLPFSITIKKDSTYLTAQATGQAAFPLEPSAKHEFRFDQAGIVMEFNPQQNQFLLRQGGGNFVFKREY</sequence>
<keyword evidence="1" id="KW-0732">Signal</keyword>
<accession>A0ABX7IDV9</accession>
<gene>
    <name evidence="3" type="ORF">HWI92_08380</name>
</gene>
<dbReference type="GO" id="GO:0016787">
    <property type="term" value="F:hydrolase activity"/>
    <property type="evidence" value="ECO:0007669"/>
    <property type="project" value="UniProtKB-KW"/>
</dbReference>
<feature type="signal peptide" evidence="1">
    <location>
        <begin position="1"/>
        <end position="20"/>
    </location>
</feature>
<feature type="domain" description="Beta-lactamase-related" evidence="2">
    <location>
        <begin position="43"/>
        <end position="329"/>
    </location>
</feature>
<protein>
    <submittedName>
        <fullName evidence="3">Serine hydrolase</fullName>
    </submittedName>
</protein>
<evidence type="ECO:0000313" key="4">
    <source>
        <dbReference type="Proteomes" id="UP000612680"/>
    </source>
</evidence>
<dbReference type="Proteomes" id="UP000612680">
    <property type="component" value="Chromosome"/>
</dbReference>
<proteinExistence type="predicted"/>